<dbReference type="OrthoDB" id="9757642at2"/>
<evidence type="ECO:0000256" key="1">
    <source>
        <dbReference type="ARBA" id="ARBA00008709"/>
    </source>
</evidence>
<dbReference type="Pfam" id="PF07691">
    <property type="entry name" value="PA14"/>
    <property type="match status" value="1"/>
</dbReference>
<dbReference type="RefSeq" id="WP_136928055.1">
    <property type="nucleotide sequence ID" value="NZ_SSMQ01000005.1"/>
</dbReference>
<dbReference type="AlphaFoldDB" id="A0A4U1JJ19"/>
<evidence type="ECO:0000256" key="5">
    <source>
        <dbReference type="SAM" id="SignalP"/>
    </source>
</evidence>
<comment type="caution">
    <text evidence="7">The sequence shown here is derived from an EMBL/GenBank/DDBJ whole genome shotgun (WGS) entry which is preliminary data.</text>
</comment>
<reference evidence="7 8" key="1">
    <citation type="submission" date="2019-04" db="EMBL/GenBank/DDBJ databases">
        <authorList>
            <person name="Li Y."/>
            <person name="Wang J."/>
        </authorList>
    </citation>
    <scope>NUCLEOTIDE SEQUENCE [LARGE SCALE GENOMIC DNA]</scope>
    <source>
        <strain evidence="7 8">DSM 14668</strain>
    </source>
</reference>
<dbReference type="GO" id="GO:0005576">
    <property type="term" value="C:extracellular region"/>
    <property type="evidence" value="ECO:0007669"/>
    <property type="project" value="TreeGrafter"/>
</dbReference>
<dbReference type="EMBL" id="SSMQ01000005">
    <property type="protein sequence ID" value="TKD11781.1"/>
    <property type="molecule type" value="Genomic_DNA"/>
</dbReference>
<evidence type="ECO:0000256" key="3">
    <source>
        <dbReference type="ARBA" id="ARBA00023180"/>
    </source>
</evidence>
<name>A0A4U1JJ19_9BACT</name>
<dbReference type="PANTHER" id="PTHR31137">
    <property type="entry name" value="PROTEIN PSIB-RELATED-RELATED"/>
    <property type="match status" value="1"/>
</dbReference>
<feature type="region of interest" description="Disordered" evidence="4">
    <location>
        <begin position="101"/>
        <end position="120"/>
    </location>
</feature>
<dbReference type="InterPro" id="IPR037524">
    <property type="entry name" value="PA14/GLEYA"/>
</dbReference>
<evidence type="ECO:0000259" key="6">
    <source>
        <dbReference type="PROSITE" id="PS51820"/>
    </source>
</evidence>
<keyword evidence="3" id="KW-0325">Glycoprotein</keyword>
<organism evidence="7 8">
    <name type="scientific">Polyangium fumosum</name>
    <dbReference type="NCBI Taxonomy" id="889272"/>
    <lineage>
        <taxon>Bacteria</taxon>
        <taxon>Pseudomonadati</taxon>
        <taxon>Myxococcota</taxon>
        <taxon>Polyangia</taxon>
        <taxon>Polyangiales</taxon>
        <taxon>Polyangiaceae</taxon>
        <taxon>Polyangium</taxon>
    </lineage>
</organism>
<protein>
    <submittedName>
        <fullName evidence="7">Fibro-slime domain-containing protein</fullName>
    </submittedName>
</protein>
<dbReference type="InterPro" id="IPR011658">
    <property type="entry name" value="PA14_dom"/>
</dbReference>
<dbReference type="NCBIfam" id="TIGR02148">
    <property type="entry name" value="Fibro_Slime"/>
    <property type="match status" value="1"/>
</dbReference>
<dbReference type="InterPro" id="IPR051154">
    <property type="entry name" value="Prespore-cell_inducing_factor"/>
</dbReference>
<evidence type="ECO:0000313" key="8">
    <source>
        <dbReference type="Proteomes" id="UP000309215"/>
    </source>
</evidence>
<evidence type="ECO:0000256" key="2">
    <source>
        <dbReference type="ARBA" id="ARBA00022729"/>
    </source>
</evidence>
<dbReference type="Proteomes" id="UP000309215">
    <property type="component" value="Unassembled WGS sequence"/>
</dbReference>
<keyword evidence="2 5" id="KW-0732">Signal</keyword>
<feature type="signal peptide" evidence="5">
    <location>
        <begin position="1"/>
        <end position="34"/>
    </location>
</feature>
<dbReference type="PROSITE" id="PS51820">
    <property type="entry name" value="PA14"/>
    <property type="match status" value="1"/>
</dbReference>
<gene>
    <name evidence="7" type="ORF">E8A74_06490</name>
</gene>
<feature type="domain" description="PA14" evidence="6">
    <location>
        <begin position="210"/>
        <end position="357"/>
    </location>
</feature>
<sequence length="357" mass="36979">MDRIKRMQPVLNQRRAAGTRALVYACLLSCAACSATSGANTTGSGGSGSGTGGGGTGGSGGAGGDISVGVGGLAIPDGGTEEDGGIVETLPPAFLATEVGGYKLGGPTSEGSGNGGGGPNENEACGNVLVAIVRDFKGRSEAGGHVDFEGPLYGNDITKGLVEPTLGPDGKPVYASQCEEGHPAPPPTCPFGPETTTKANFDQWYRDTADVNKPYLLQLWLAPQPGGLFTFQSLSFFPLDSAGWGNSGVDKEGVIRNFSFTTELHTRFQYNGGETFLFEGDDDVWVFINGKLAVDLGGLHPKGSTAVVLDTSAEQLGLVKGKVYPLDLFHAERHTPESTFRIDTNLSFVNCGPEVPK</sequence>
<keyword evidence="8" id="KW-1185">Reference proteome</keyword>
<feature type="chain" id="PRO_5020202180" evidence="5">
    <location>
        <begin position="35"/>
        <end position="357"/>
    </location>
</feature>
<feature type="region of interest" description="Disordered" evidence="4">
    <location>
        <begin position="41"/>
        <end position="60"/>
    </location>
</feature>
<dbReference type="InterPro" id="IPR011874">
    <property type="entry name" value="Fibro_Slime"/>
</dbReference>
<accession>A0A4U1JJ19</accession>
<feature type="compositionally biased region" description="Gly residues" evidence="4">
    <location>
        <begin position="43"/>
        <end position="60"/>
    </location>
</feature>
<comment type="similarity">
    <text evidence="1">Belongs to the prespore-cell-inducing factor family.</text>
</comment>
<proteinExistence type="inferred from homology"/>
<evidence type="ECO:0000313" key="7">
    <source>
        <dbReference type="EMBL" id="TKD11781.1"/>
    </source>
</evidence>
<evidence type="ECO:0000256" key="4">
    <source>
        <dbReference type="SAM" id="MobiDB-lite"/>
    </source>
</evidence>